<dbReference type="EMBL" id="JAGFNK010000526">
    <property type="protein sequence ID" value="KAI9449140.1"/>
    <property type="molecule type" value="Genomic_DNA"/>
</dbReference>
<protein>
    <submittedName>
        <fullName evidence="1">Methionyl-tRNA formyltransferase</fullName>
    </submittedName>
</protein>
<evidence type="ECO:0000313" key="1">
    <source>
        <dbReference type="EMBL" id="KAI9449140.1"/>
    </source>
</evidence>
<accession>A0ACC0TU52</accession>
<reference evidence="1" key="1">
    <citation type="submission" date="2021-03" db="EMBL/GenBank/DDBJ databases">
        <title>Evolutionary priming and transition to the ectomycorrhizal habit in an iconic lineage of mushroom-forming fungi: is preadaptation a requirement?</title>
        <authorList>
            <consortium name="DOE Joint Genome Institute"/>
            <person name="Looney B.P."/>
            <person name="Miyauchi S."/>
            <person name="Morin E."/>
            <person name="Drula E."/>
            <person name="Courty P.E."/>
            <person name="Chicoki N."/>
            <person name="Fauchery L."/>
            <person name="Kohler A."/>
            <person name="Kuo A."/>
            <person name="LaButti K."/>
            <person name="Pangilinan J."/>
            <person name="Lipzen A."/>
            <person name="Riley R."/>
            <person name="Andreopoulos W."/>
            <person name="He G."/>
            <person name="Johnson J."/>
            <person name="Barry K.W."/>
            <person name="Grigoriev I.V."/>
            <person name="Nagy L."/>
            <person name="Hibbett D."/>
            <person name="Henrissat B."/>
            <person name="Matheny P.B."/>
            <person name="Labbe J."/>
            <person name="Martin A.F."/>
        </authorList>
    </citation>
    <scope>NUCLEOTIDE SEQUENCE</scope>
    <source>
        <strain evidence="1">BPL698</strain>
    </source>
</reference>
<gene>
    <name evidence="1" type="ORF">F5148DRAFT_987741</name>
</gene>
<name>A0ACC0TU52_9AGAM</name>
<organism evidence="1 2">
    <name type="scientific">Russula earlei</name>
    <dbReference type="NCBI Taxonomy" id="71964"/>
    <lineage>
        <taxon>Eukaryota</taxon>
        <taxon>Fungi</taxon>
        <taxon>Dikarya</taxon>
        <taxon>Basidiomycota</taxon>
        <taxon>Agaricomycotina</taxon>
        <taxon>Agaricomycetes</taxon>
        <taxon>Russulales</taxon>
        <taxon>Russulaceae</taxon>
        <taxon>Russula</taxon>
    </lineage>
</organism>
<dbReference type="Proteomes" id="UP001207468">
    <property type="component" value="Unassembled WGS sequence"/>
</dbReference>
<evidence type="ECO:0000313" key="2">
    <source>
        <dbReference type="Proteomes" id="UP001207468"/>
    </source>
</evidence>
<comment type="caution">
    <text evidence="1">The sequence shown here is derived from an EMBL/GenBank/DDBJ whole genome shotgun (WGS) entry which is preliminary data.</text>
</comment>
<keyword evidence="2" id="KW-1185">Reference proteome</keyword>
<proteinExistence type="predicted"/>
<sequence>MNQPGNSFTGIEQLRIIFMGTPEFAVASLDALVKSGCNIVAVVTAPDKPAGRGMKLTESAVKKYAVEQGLPILQPEKLKNPGFIEALQLLKADIQIVVAFRMLPEIVWSMPPLGTVNVHGSLLPQYRGAAPINWAVINGEKETGVTTFQLQQEIDTGNILLQDSFPIGDDETAGEVHDRMKEVGAQLLVKTIQGLVAHSIQAQPQSSVDPQLIIKHAPKLFTETCKIDWTKTADEIHNLIRGLSPYPTAFTYMDNKLMKIFHSSKEITAHQKETGKVLSDGKTYLKFSCSNGFIHILDMQLEGKKRMLTGDFLRGYKLSE</sequence>